<keyword evidence="1" id="KW-1133">Transmembrane helix</keyword>
<accession>A0A975IQ58</accession>
<organism evidence="2 3">
    <name type="scientific">Agromyces archimandritae</name>
    <dbReference type="NCBI Taxonomy" id="2781962"/>
    <lineage>
        <taxon>Bacteria</taxon>
        <taxon>Bacillati</taxon>
        <taxon>Actinomycetota</taxon>
        <taxon>Actinomycetes</taxon>
        <taxon>Micrococcales</taxon>
        <taxon>Microbacteriaceae</taxon>
        <taxon>Agromyces</taxon>
    </lineage>
</organism>
<evidence type="ECO:0000313" key="2">
    <source>
        <dbReference type="EMBL" id="QTX04701.1"/>
    </source>
</evidence>
<feature type="transmembrane region" description="Helical" evidence="1">
    <location>
        <begin position="12"/>
        <end position="33"/>
    </location>
</feature>
<reference evidence="2" key="1">
    <citation type="submission" date="2021-03" db="EMBL/GenBank/DDBJ databases">
        <title>Agromyces archimandritus sp. nov., isolated from the cockroach Archimandrita tessellata.</title>
        <authorList>
            <person name="Guzman J."/>
            <person name="Ortuzar M."/>
            <person name="Poehlein A."/>
            <person name="Daniel R."/>
            <person name="Trujillo M."/>
            <person name="Vilcinskas A."/>
        </authorList>
    </citation>
    <scope>NUCLEOTIDE SEQUENCE</scope>
    <source>
        <strain evidence="2">G127AT</strain>
    </source>
</reference>
<keyword evidence="1" id="KW-0812">Transmembrane</keyword>
<proteinExistence type="predicted"/>
<dbReference type="Proteomes" id="UP000671914">
    <property type="component" value="Chromosome"/>
</dbReference>
<dbReference type="EMBL" id="CP071696">
    <property type="protein sequence ID" value="QTX04701.1"/>
    <property type="molecule type" value="Genomic_DNA"/>
</dbReference>
<dbReference type="RefSeq" id="WP_210898560.1">
    <property type="nucleotide sequence ID" value="NZ_CP071696.1"/>
</dbReference>
<evidence type="ECO:0000313" key="3">
    <source>
        <dbReference type="Proteomes" id="UP000671914"/>
    </source>
</evidence>
<keyword evidence="3" id="KW-1185">Reference proteome</keyword>
<protein>
    <submittedName>
        <fullName evidence="2">Uncharacterized protein</fullName>
    </submittedName>
</protein>
<keyword evidence="1" id="KW-0472">Membrane</keyword>
<evidence type="ECO:0000256" key="1">
    <source>
        <dbReference type="SAM" id="Phobius"/>
    </source>
</evidence>
<sequence length="113" mass="12829">MRLAPDLTPVGWFLFGAMVLLILTYLYFWWMVIKASAHKHVSREKVTNRKLTASVAHAKRKGNTHRFLIQITTKGGALSVVQRGIDNVLAGVARYPVLQKVVWVELERVRCSV</sequence>
<gene>
    <name evidence="2" type="ORF">G127AT_15890</name>
</gene>
<dbReference type="AlphaFoldDB" id="A0A975IQ58"/>
<dbReference type="KEGG" id="aarc:G127AT_15890"/>
<name>A0A975IQ58_9MICO</name>